<dbReference type="AlphaFoldDB" id="A0A315Z4P0"/>
<sequence length="884" mass="102360">MKLKLYFYFTILLLSSTYSFSQEIKGKITDENGEALPFVSIYSKANLKSTISNPEGNYTIRLSKGKHTLVFKYMGMETLEKEVNLGSNELELNIQLKQSAIILGEVEVNGKKEDPAYPIMRKAIGLRTYYQKQILAYEAEGYSKMNFEVHKFPKLMASLIAGEIGDKFKDSLDIFLNKKMVMESFMELNYNQQDGFTYHILSNRTNIPFADSLESGIPIYMVNLYDQKSMEVLSPLAPNAFSYYKFEYLGMFQDQGAMVNKIRVTPRKGGIQLFTGIIYINEDIWNIHSAELSFKYPMGNIKLIQTYAPVEEKIWMPVTFDQSGDAKLMGAEMSFRYVTSVQDYKLELNDKLRKPKLSNSSEKTEFDSLIEQRTITKRQQKLIELEQKDNLNNREMRKLYRLTQKEVKENSPKEDLQVKFMEDLMTYDSMANKRDSSYWDQNRLVPLTNSELESDLFFDSIAIVIEDEQQKKEIEDSIKNATPKSAFQKSWDKTSEVLGKVLLSGGKLYHDESKNRKLMIDGLLFGSSINNVDGYNIGTRLNYTFLSKKNSSRQNLYGKLSYAERRERFMFNLGFKSNYSPLKRGQLKLEIGSTSQDYNNYRGFSPLLNTSLGLFGASTPLRLYQEEYLSGVNRIDLIHGLVFTTKIKYANRTQIPSFSERYSNEIDNIELTEPNFEEHRALTSDLKLEYTPRQFYHITKKGHKRNLYSKYPTFFIGHRKGWSQLSDIDYDLVYAGLNGTSPLNFRNDITYYTKAGKFFNNAKMTFIDFQHFNNNPISISTGYNASQFFFTDLYEQSTSDQFLEAGLGIRSSRLLLKRLPILKERVMLKERVFTHYLYTPTLGNYIEFGYGLSGIFGILDIDVVSQFRDKKVEGTKVIFGLNIF</sequence>
<reference evidence="2 3" key="1">
    <citation type="submission" date="2018-03" db="EMBL/GenBank/DDBJ databases">
        <title>Genomic Encyclopedia of Archaeal and Bacterial Type Strains, Phase II (KMG-II): from individual species to whole genera.</title>
        <authorList>
            <person name="Goeker M."/>
        </authorList>
    </citation>
    <scope>NUCLEOTIDE SEQUENCE [LARGE SCALE GENOMIC DNA]</scope>
    <source>
        <strain evidence="2 3">DSM 28229</strain>
    </source>
</reference>
<protein>
    <submittedName>
        <fullName evidence="2">Carboxypeptidase-like protein</fullName>
    </submittedName>
</protein>
<dbReference type="RefSeq" id="WP_109621509.1">
    <property type="nucleotide sequence ID" value="NZ_QGDO01000007.1"/>
</dbReference>
<dbReference type="Proteomes" id="UP000245535">
    <property type="component" value="Unassembled WGS sequence"/>
</dbReference>
<evidence type="ECO:0000256" key="1">
    <source>
        <dbReference type="SAM" id="SignalP"/>
    </source>
</evidence>
<evidence type="ECO:0000313" key="2">
    <source>
        <dbReference type="EMBL" id="PWJ38438.1"/>
    </source>
</evidence>
<evidence type="ECO:0000313" key="3">
    <source>
        <dbReference type="Proteomes" id="UP000245535"/>
    </source>
</evidence>
<comment type="caution">
    <text evidence="2">The sequence shown here is derived from an EMBL/GenBank/DDBJ whole genome shotgun (WGS) entry which is preliminary data.</text>
</comment>
<keyword evidence="3" id="KW-1185">Reference proteome</keyword>
<keyword evidence="2" id="KW-0378">Hydrolase</keyword>
<accession>A0A315Z4P0</accession>
<feature type="chain" id="PRO_5016236637" evidence="1">
    <location>
        <begin position="22"/>
        <end position="884"/>
    </location>
</feature>
<dbReference type="InterPro" id="IPR008969">
    <property type="entry name" value="CarboxyPept-like_regulatory"/>
</dbReference>
<keyword evidence="1" id="KW-0732">Signal</keyword>
<feature type="signal peptide" evidence="1">
    <location>
        <begin position="1"/>
        <end position="21"/>
    </location>
</feature>
<keyword evidence="2" id="KW-0121">Carboxypeptidase</keyword>
<dbReference type="Gene3D" id="2.60.40.1120">
    <property type="entry name" value="Carboxypeptidase-like, regulatory domain"/>
    <property type="match status" value="1"/>
</dbReference>
<keyword evidence="2" id="KW-0645">Protease</keyword>
<dbReference type="Pfam" id="PF18939">
    <property type="entry name" value="DUF5686"/>
    <property type="match status" value="1"/>
</dbReference>
<gene>
    <name evidence="2" type="ORF">BC781_10728</name>
</gene>
<organism evidence="2 3">
    <name type="scientific">Sediminitomix flava</name>
    <dbReference type="NCBI Taxonomy" id="379075"/>
    <lineage>
        <taxon>Bacteria</taxon>
        <taxon>Pseudomonadati</taxon>
        <taxon>Bacteroidota</taxon>
        <taxon>Cytophagia</taxon>
        <taxon>Cytophagales</taxon>
        <taxon>Flammeovirgaceae</taxon>
        <taxon>Sediminitomix</taxon>
    </lineage>
</organism>
<dbReference type="OrthoDB" id="983143at2"/>
<proteinExistence type="predicted"/>
<dbReference type="GO" id="GO:0004180">
    <property type="term" value="F:carboxypeptidase activity"/>
    <property type="evidence" value="ECO:0007669"/>
    <property type="project" value="UniProtKB-KW"/>
</dbReference>
<dbReference type="EMBL" id="QGDO01000007">
    <property type="protein sequence ID" value="PWJ38438.1"/>
    <property type="molecule type" value="Genomic_DNA"/>
</dbReference>
<dbReference type="InterPro" id="IPR043741">
    <property type="entry name" value="DUF5686"/>
</dbReference>
<name>A0A315Z4P0_SEDFL</name>
<dbReference type="SUPFAM" id="SSF49464">
    <property type="entry name" value="Carboxypeptidase regulatory domain-like"/>
    <property type="match status" value="1"/>
</dbReference>
<dbReference type="Pfam" id="PF13715">
    <property type="entry name" value="CarbopepD_reg_2"/>
    <property type="match status" value="1"/>
</dbReference>